<keyword evidence="2" id="KW-0560">Oxidoreductase</keyword>
<dbReference type="GO" id="GO:0016616">
    <property type="term" value="F:oxidoreductase activity, acting on the CH-OH group of donors, NAD or NADP as acceptor"/>
    <property type="evidence" value="ECO:0007669"/>
    <property type="project" value="UniProtKB-ARBA"/>
</dbReference>
<comment type="similarity">
    <text evidence="1 3">Belongs to the short-chain dehydrogenases/reductases (SDR) family.</text>
</comment>
<sequence length="251" mass="27486">MVLSMERWVGKVAVVTGASAGIGAEIAKQLVENGLIVVGIARRKEKVENLAKTLSDKKGKLVAFKADISKTEEIEAAFAWIAQNVGPVAILINNAGIHFRDSLIDGNVEAWRKTIDVNLLATCVASKEAVAIMRKNNIDGHIVNINSILGHYIYDLANLDVYPATKYAVTAFTETLRLEINSLKLRIKVTSVSPGCVDTEIFNNMDRKIYEEIKKCMLKPEDIADGVIYALSTPPHVLVKEVTIKPVGEPF</sequence>
<evidence type="ECO:0008006" key="6">
    <source>
        <dbReference type="Google" id="ProtNLM"/>
    </source>
</evidence>
<dbReference type="EMBL" id="OU900105">
    <property type="protein sequence ID" value="CAG9856728.1"/>
    <property type="molecule type" value="Genomic_DNA"/>
</dbReference>
<dbReference type="OrthoDB" id="1933717at2759"/>
<reference evidence="4" key="1">
    <citation type="submission" date="2022-01" db="EMBL/GenBank/DDBJ databases">
        <authorList>
            <person name="King R."/>
        </authorList>
    </citation>
    <scope>NUCLEOTIDE SEQUENCE</scope>
</reference>
<evidence type="ECO:0000313" key="4">
    <source>
        <dbReference type="EMBL" id="CAG9856728.1"/>
    </source>
</evidence>
<dbReference type="PRINTS" id="PR00080">
    <property type="entry name" value="SDRFAMILY"/>
</dbReference>
<evidence type="ECO:0000313" key="5">
    <source>
        <dbReference type="Proteomes" id="UP001153712"/>
    </source>
</evidence>
<dbReference type="PRINTS" id="PR00081">
    <property type="entry name" value="GDHRDH"/>
</dbReference>
<dbReference type="FunFam" id="3.40.50.720:FF:000047">
    <property type="entry name" value="NADP-dependent L-serine/L-allo-threonine dehydrogenase"/>
    <property type="match status" value="1"/>
</dbReference>
<evidence type="ECO:0000256" key="1">
    <source>
        <dbReference type="ARBA" id="ARBA00006484"/>
    </source>
</evidence>
<accession>A0A9N9TK20</accession>
<dbReference type="Gene3D" id="3.40.50.720">
    <property type="entry name" value="NAD(P)-binding Rossmann-like Domain"/>
    <property type="match status" value="1"/>
</dbReference>
<dbReference type="Proteomes" id="UP001153712">
    <property type="component" value="Chromosome 12"/>
</dbReference>
<evidence type="ECO:0000256" key="2">
    <source>
        <dbReference type="ARBA" id="ARBA00023002"/>
    </source>
</evidence>
<dbReference type="SUPFAM" id="SSF51735">
    <property type="entry name" value="NAD(P)-binding Rossmann-fold domains"/>
    <property type="match status" value="1"/>
</dbReference>
<proteinExistence type="inferred from homology"/>
<dbReference type="InterPro" id="IPR002347">
    <property type="entry name" value="SDR_fam"/>
</dbReference>
<dbReference type="InterPro" id="IPR020904">
    <property type="entry name" value="Sc_DH/Rdtase_CS"/>
</dbReference>
<protein>
    <recommendedName>
        <fullName evidence="6">Farnesol dehydrogenase-like</fullName>
    </recommendedName>
</protein>
<keyword evidence="5" id="KW-1185">Reference proteome</keyword>
<dbReference type="PROSITE" id="PS00061">
    <property type="entry name" value="ADH_SHORT"/>
    <property type="match status" value="1"/>
</dbReference>
<name>A0A9N9TK20_PHYSR</name>
<evidence type="ECO:0000256" key="3">
    <source>
        <dbReference type="RuleBase" id="RU000363"/>
    </source>
</evidence>
<dbReference type="InterPro" id="IPR036291">
    <property type="entry name" value="NAD(P)-bd_dom_sf"/>
</dbReference>
<dbReference type="AlphaFoldDB" id="A0A9N9TK20"/>
<gene>
    <name evidence="4" type="ORF">PHYEVI_LOCUS3146</name>
</gene>
<dbReference type="PANTHER" id="PTHR43115">
    <property type="entry name" value="DEHYDROGENASE/REDUCTASE SDR FAMILY MEMBER 11"/>
    <property type="match status" value="1"/>
</dbReference>
<dbReference type="PANTHER" id="PTHR43115:SF4">
    <property type="entry name" value="DEHYDROGENASE_REDUCTASE SDR FAMILY MEMBER 11"/>
    <property type="match status" value="1"/>
</dbReference>
<organism evidence="4 5">
    <name type="scientific">Phyllotreta striolata</name>
    <name type="common">Striped flea beetle</name>
    <name type="synonym">Crioceris striolata</name>
    <dbReference type="NCBI Taxonomy" id="444603"/>
    <lineage>
        <taxon>Eukaryota</taxon>
        <taxon>Metazoa</taxon>
        <taxon>Ecdysozoa</taxon>
        <taxon>Arthropoda</taxon>
        <taxon>Hexapoda</taxon>
        <taxon>Insecta</taxon>
        <taxon>Pterygota</taxon>
        <taxon>Neoptera</taxon>
        <taxon>Endopterygota</taxon>
        <taxon>Coleoptera</taxon>
        <taxon>Polyphaga</taxon>
        <taxon>Cucujiformia</taxon>
        <taxon>Chrysomeloidea</taxon>
        <taxon>Chrysomelidae</taxon>
        <taxon>Galerucinae</taxon>
        <taxon>Alticini</taxon>
        <taxon>Phyllotreta</taxon>
    </lineage>
</organism>
<dbReference type="Pfam" id="PF00106">
    <property type="entry name" value="adh_short"/>
    <property type="match status" value="1"/>
</dbReference>